<dbReference type="Proteomes" id="UP000240535">
    <property type="component" value="Unassembled WGS sequence"/>
</dbReference>
<dbReference type="AlphaFoldDB" id="A0A2P8QYX8"/>
<keyword evidence="1" id="KW-0472">Membrane</keyword>
<protein>
    <recommendedName>
        <fullName evidence="4">DUF2254 domain-containing protein</fullName>
    </recommendedName>
</protein>
<feature type="transmembrane region" description="Helical" evidence="1">
    <location>
        <begin position="103"/>
        <end position="122"/>
    </location>
</feature>
<dbReference type="RefSeq" id="WP_106872374.1">
    <property type="nucleotide sequence ID" value="NZ_CP053841.1"/>
</dbReference>
<keyword evidence="3" id="KW-1185">Reference proteome</keyword>
<accession>A0A2P8QYX8</accession>
<reference evidence="3" key="1">
    <citation type="submission" date="2017-10" db="EMBL/GenBank/DDBJ databases">
        <title>Campylobacter species from seals.</title>
        <authorList>
            <person name="Gilbert M.J."/>
            <person name="Zomer A.L."/>
            <person name="Timmerman A.J."/>
            <person name="Duim B."/>
            <person name="Wagenaar J.A."/>
        </authorList>
    </citation>
    <scope>NUCLEOTIDE SEQUENCE [LARGE SCALE GENOMIC DNA]</scope>
    <source>
        <strain evidence="3">17S00004-5</strain>
    </source>
</reference>
<feature type="transmembrane region" description="Helical" evidence="1">
    <location>
        <begin position="134"/>
        <end position="154"/>
    </location>
</feature>
<dbReference type="InterPro" id="IPR018723">
    <property type="entry name" value="DUF2254_membrane"/>
</dbReference>
<keyword evidence="1" id="KW-0812">Transmembrane</keyword>
<feature type="transmembrane region" description="Helical" evidence="1">
    <location>
        <begin position="57"/>
        <end position="83"/>
    </location>
</feature>
<evidence type="ECO:0000313" key="3">
    <source>
        <dbReference type="Proteomes" id="UP000240535"/>
    </source>
</evidence>
<comment type="caution">
    <text evidence="2">The sequence shown here is derived from an EMBL/GenBank/DDBJ whole genome shotgun (WGS) entry which is preliminary data.</text>
</comment>
<gene>
    <name evidence="2" type="ORF">CQ405_07730</name>
</gene>
<dbReference type="OrthoDB" id="2955631at2"/>
<proteinExistence type="predicted"/>
<evidence type="ECO:0000256" key="1">
    <source>
        <dbReference type="SAM" id="Phobius"/>
    </source>
</evidence>
<dbReference type="Pfam" id="PF10011">
    <property type="entry name" value="DUF2254"/>
    <property type="match status" value="1"/>
</dbReference>
<feature type="transmembrane region" description="Helical" evidence="1">
    <location>
        <begin position="16"/>
        <end position="36"/>
    </location>
</feature>
<keyword evidence="1" id="KW-1133">Transmembrane helix</keyword>
<name>A0A2P8QYX8_9BACT</name>
<organism evidence="2 3">
    <name type="scientific">Campylobacter blaseri</name>
    <dbReference type="NCBI Taxonomy" id="2042961"/>
    <lineage>
        <taxon>Bacteria</taxon>
        <taxon>Pseudomonadati</taxon>
        <taxon>Campylobacterota</taxon>
        <taxon>Epsilonproteobacteria</taxon>
        <taxon>Campylobacterales</taxon>
        <taxon>Campylobacteraceae</taxon>
        <taxon>Campylobacter</taxon>
    </lineage>
</organism>
<evidence type="ECO:0008006" key="4">
    <source>
        <dbReference type="Google" id="ProtNLM"/>
    </source>
</evidence>
<dbReference type="EMBL" id="PDHH01000007">
    <property type="protein sequence ID" value="PSM51451.1"/>
    <property type="molecule type" value="Genomic_DNA"/>
</dbReference>
<sequence>MFNKLIFWLKKPSNTLWVLPTFGVILALSFNLFALLGTIYLKPNILPNIESKTIDDLLNIIASSLLAVSTFSLSIMVSAFASASSNSSPRATELVMADDNTRLAISSFISAFVYAIIAKIGLNTGYYEQNGRFILFISILFVIFYIILMLIRWIHTLSKLGRLDNTLNKIYNATEKSLKLYKEAHNFGACWKEDENIEPNLVLKSIKTGYISYINLNELQNIADKFKLNISILARQGDYIAKNKNLLKIYFEDGSSNIDSTVVDDILNTFIVDIQRSYHQDSRFGFMVLSEVAQKALSPGINDQGTAISVLILISKLLLNDDFKENEEKKNLYNRLSLISFDEAEFIYCSVDAISRDGANNIELSKFVQNILYEIYENSSNANIKKGAKKQAKISLQRALVALSYNEDKKYLQSIYDKNFV</sequence>
<evidence type="ECO:0000313" key="2">
    <source>
        <dbReference type="EMBL" id="PSM51451.1"/>
    </source>
</evidence>